<name>A0A6A5K1L0_9PLEO</name>
<dbReference type="Proteomes" id="UP000800040">
    <property type="component" value="Unassembled WGS sequence"/>
</dbReference>
<dbReference type="OrthoDB" id="3783571at2759"/>
<proteinExistence type="predicted"/>
<evidence type="ECO:0000313" key="3">
    <source>
        <dbReference type="Proteomes" id="UP000800040"/>
    </source>
</evidence>
<dbReference type="EMBL" id="ML975408">
    <property type="protein sequence ID" value="KAF1830150.1"/>
    <property type="molecule type" value="Genomic_DNA"/>
</dbReference>
<protein>
    <submittedName>
        <fullName evidence="2">Uncharacterized protein</fullName>
    </submittedName>
</protein>
<gene>
    <name evidence="2" type="ORF">BDW02DRAFT_508279</name>
</gene>
<feature type="compositionally biased region" description="Polar residues" evidence="1">
    <location>
        <begin position="1"/>
        <end position="32"/>
    </location>
</feature>
<reference evidence="2" key="1">
    <citation type="submission" date="2020-01" db="EMBL/GenBank/DDBJ databases">
        <authorList>
            <consortium name="DOE Joint Genome Institute"/>
            <person name="Haridas S."/>
            <person name="Albert R."/>
            <person name="Binder M."/>
            <person name="Bloem J."/>
            <person name="Labutti K."/>
            <person name="Salamov A."/>
            <person name="Andreopoulos B."/>
            <person name="Baker S.E."/>
            <person name="Barry K."/>
            <person name="Bills G."/>
            <person name="Bluhm B.H."/>
            <person name="Cannon C."/>
            <person name="Castanera R."/>
            <person name="Culley D.E."/>
            <person name="Daum C."/>
            <person name="Ezra D."/>
            <person name="Gonzalez J.B."/>
            <person name="Henrissat B."/>
            <person name="Kuo A."/>
            <person name="Liang C."/>
            <person name="Lipzen A."/>
            <person name="Lutzoni F."/>
            <person name="Magnuson J."/>
            <person name="Mondo S."/>
            <person name="Nolan M."/>
            <person name="Ohm R."/>
            <person name="Pangilinan J."/>
            <person name="Park H.-J."/>
            <person name="Ramirez L."/>
            <person name="Alfaro M."/>
            <person name="Sun H."/>
            <person name="Tritt A."/>
            <person name="Yoshinaga Y."/>
            <person name="Zwiers L.-H."/>
            <person name="Turgeon B.G."/>
            <person name="Goodwin S.B."/>
            <person name="Spatafora J.W."/>
            <person name="Crous P.W."/>
            <person name="Grigoriev I.V."/>
        </authorList>
    </citation>
    <scope>NUCLEOTIDE SEQUENCE</scope>
    <source>
        <strain evidence="2">P77</strain>
    </source>
</reference>
<sequence>MAASTATTPRTSLEMTKSPVTSSSASIGSSQDTLKKPSGKARSLWTSVKRHAKEHHEGMNAAYATYYGQSQAGRGQEVWEYRR</sequence>
<keyword evidence="3" id="KW-1185">Reference proteome</keyword>
<organism evidence="2 3">
    <name type="scientific">Decorospora gaudefroyi</name>
    <dbReference type="NCBI Taxonomy" id="184978"/>
    <lineage>
        <taxon>Eukaryota</taxon>
        <taxon>Fungi</taxon>
        <taxon>Dikarya</taxon>
        <taxon>Ascomycota</taxon>
        <taxon>Pezizomycotina</taxon>
        <taxon>Dothideomycetes</taxon>
        <taxon>Pleosporomycetidae</taxon>
        <taxon>Pleosporales</taxon>
        <taxon>Pleosporineae</taxon>
        <taxon>Pleosporaceae</taxon>
        <taxon>Decorospora</taxon>
    </lineage>
</organism>
<evidence type="ECO:0000313" key="2">
    <source>
        <dbReference type="EMBL" id="KAF1830150.1"/>
    </source>
</evidence>
<accession>A0A6A5K1L0</accession>
<feature type="region of interest" description="Disordered" evidence="1">
    <location>
        <begin position="1"/>
        <end position="43"/>
    </location>
</feature>
<evidence type="ECO:0000256" key="1">
    <source>
        <dbReference type="SAM" id="MobiDB-lite"/>
    </source>
</evidence>
<dbReference type="AlphaFoldDB" id="A0A6A5K1L0"/>